<evidence type="ECO:0000313" key="2">
    <source>
        <dbReference type="Proteomes" id="UP000765509"/>
    </source>
</evidence>
<sequence length="141" mass="15546">MKWLFVHIHGPQVIHCFIGPFGKFPNPPTPRKIPLNLGLGGVQSSRGLCPTPFLGGLGPFRPPIPSMSCGLYAAAHRPWHTFGLIRMRQKGAKGSFQHPPNHKLAHLSLFWPKTQGTQNGHILQDSIHGLFQLAEATSHLQ</sequence>
<keyword evidence="2" id="KW-1185">Reference proteome</keyword>
<name>A0A9Q3GC17_9BASI</name>
<gene>
    <name evidence="1" type="ORF">O181_001619</name>
</gene>
<dbReference type="AlphaFoldDB" id="A0A9Q3GC17"/>
<protein>
    <submittedName>
        <fullName evidence="1">Uncharacterized protein</fullName>
    </submittedName>
</protein>
<proteinExistence type="predicted"/>
<accession>A0A9Q3GC17</accession>
<comment type="caution">
    <text evidence="1">The sequence shown here is derived from an EMBL/GenBank/DDBJ whole genome shotgun (WGS) entry which is preliminary data.</text>
</comment>
<evidence type="ECO:0000313" key="1">
    <source>
        <dbReference type="EMBL" id="MBW0461904.1"/>
    </source>
</evidence>
<reference evidence="1" key="1">
    <citation type="submission" date="2021-03" db="EMBL/GenBank/DDBJ databases">
        <title>Draft genome sequence of rust myrtle Austropuccinia psidii MF-1, a brazilian biotype.</title>
        <authorList>
            <person name="Quecine M.C."/>
            <person name="Pachon D.M.R."/>
            <person name="Bonatelli M.L."/>
            <person name="Correr F.H."/>
            <person name="Franceschini L.M."/>
            <person name="Leite T.F."/>
            <person name="Margarido G.R.A."/>
            <person name="Almeida C.A."/>
            <person name="Ferrarezi J.A."/>
            <person name="Labate C.A."/>
        </authorList>
    </citation>
    <scope>NUCLEOTIDE SEQUENCE</scope>
    <source>
        <strain evidence="1">MF-1</strain>
    </source>
</reference>
<dbReference type="EMBL" id="AVOT02000241">
    <property type="protein sequence ID" value="MBW0461904.1"/>
    <property type="molecule type" value="Genomic_DNA"/>
</dbReference>
<dbReference type="Proteomes" id="UP000765509">
    <property type="component" value="Unassembled WGS sequence"/>
</dbReference>
<organism evidence="1 2">
    <name type="scientific">Austropuccinia psidii MF-1</name>
    <dbReference type="NCBI Taxonomy" id="1389203"/>
    <lineage>
        <taxon>Eukaryota</taxon>
        <taxon>Fungi</taxon>
        <taxon>Dikarya</taxon>
        <taxon>Basidiomycota</taxon>
        <taxon>Pucciniomycotina</taxon>
        <taxon>Pucciniomycetes</taxon>
        <taxon>Pucciniales</taxon>
        <taxon>Sphaerophragmiaceae</taxon>
        <taxon>Austropuccinia</taxon>
    </lineage>
</organism>